<evidence type="ECO:0000256" key="3">
    <source>
        <dbReference type="ARBA" id="ARBA00022771"/>
    </source>
</evidence>
<dbReference type="PANTHER" id="PTHR13793:SF107">
    <property type="entry name" value="BROMODOMAIN-CONTAINING PROTEIN HOMOLOG"/>
    <property type="match status" value="1"/>
</dbReference>
<evidence type="ECO:0000256" key="1">
    <source>
        <dbReference type="ARBA" id="ARBA00022723"/>
    </source>
</evidence>
<dbReference type="SMART" id="SM00249">
    <property type="entry name" value="PHD"/>
    <property type="match status" value="2"/>
</dbReference>
<evidence type="ECO:0000256" key="10">
    <source>
        <dbReference type="SAM" id="MobiDB-lite"/>
    </source>
</evidence>
<dbReference type="SMART" id="SM00297">
    <property type="entry name" value="BROMO"/>
    <property type="match status" value="1"/>
</dbReference>
<dbReference type="PROSITE" id="PS50016">
    <property type="entry name" value="ZF_PHD_2"/>
    <property type="match status" value="1"/>
</dbReference>
<dbReference type="InterPro" id="IPR011011">
    <property type="entry name" value="Znf_FYVE_PHD"/>
</dbReference>
<dbReference type="CDD" id="cd05839">
    <property type="entry name" value="PWWP_BRPF"/>
    <property type="match status" value="1"/>
</dbReference>
<dbReference type="Pfam" id="PF00439">
    <property type="entry name" value="Bromodomain"/>
    <property type="match status" value="1"/>
</dbReference>
<dbReference type="Gene3D" id="1.20.920.10">
    <property type="entry name" value="Bromodomain-like"/>
    <property type="match status" value="1"/>
</dbReference>
<keyword evidence="9" id="KW-0175">Coiled coil</keyword>
<dbReference type="InterPro" id="IPR019786">
    <property type="entry name" value="Zinc_finger_PHD-type_CS"/>
</dbReference>
<accession>A0ABN7SRQ0</accession>
<dbReference type="InterPro" id="IPR034732">
    <property type="entry name" value="EPHD"/>
</dbReference>
<dbReference type="PROSITE" id="PS51805">
    <property type="entry name" value="EPHD"/>
    <property type="match status" value="1"/>
</dbReference>
<dbReference type="InterPro" id="IPR000313">
    <property type="entry name" value="PWWP_dom"/>
</dbReference>
<keyword evidence="6" id="KW-0539">Nucleus</keyword>
<feature type="compositionally biased region" description="Basic and acidic residues" evidence="10">
    <location>
        <begin position="92"/>
        <end position="103"/>
    </location>
</feature>
<dbReference type="SUPFAM" id="SSF63748">
    <property type="entry name" value="Tudor/PWWP/MBT"/>
    <property type="match status" value="1"/>
</dbReference>
<dbReference type="SUPFAM" id="SSF47370">
    <property type="entry name" value="Bromodomain"/>
    <property type="match status" value="1"/>
</dbReference>
<dbReference type="CDD" id="cd15572">
    <property type="entry name" value="PHD_BRPF"/>
    <property type="match status" value="1"/>
</dbReference>
<dbReference type="SUPFAM" id="SSF57903">
    <property type="entry name" value="FYVE/PHD zinc finger"/>
    <property type="match status" value="1"/>
</dbReference>
<dbReference type="Pfam" id="PF10513">
    <property type="entry name" value="EPL1"/>
    <property type="match status" value="1"/>
</dbReference>
<feature type="domain" description="PHD-type" evidence="15">
    <location>
        <begin position="372"/>
        <end position="492"/>
    </location>
</feature>
<feature type="compositionally biased region" description="Basic and acidic residues" evidence="10">
    <location>
        <begin position="925"/>
        <end position="945"/>
    </location>
</feature>
<dbReference type="EMBL" id="OU015566">
    <property type="protein sequence ID" value="CAG5106053.1"/>
    <property type="molecule type" value="Genomic_DNA"/>
</dbReference>
<feature type="domain" description="Bromo" evidence="11">
    <location>
        <begin position="671"/>
        <end position="741"/>
    </location>
</feature>
<feature type="domain" description="PWWP" evidence="14">
    <location>
        <begin position="992"/>
        <end position="1066"/>
    </location>
</feature>
<dbReference type="InterPro" id="IPR019542">
    <property type="entry name" value="Enhancer_polycomb-like_N"/>
</dbReference>
<feature type="compositionally biased region" description="Acidic residues" evidence="10">
    <location>
        <begin position="852"/>
        <end position="862"/>
    </location>
</feature>
<dbReference type="PRINTS" id="PR00503">
    <property type="entry name" value="BROMODOMAIN"/>
</dbReference>
<feature type="compositionally biased region" description="Acidic residues" evidence="10">
    <location>
        <begin position="894"/>
        <end position="908"/>
    </location>
</feature>
<keyword evidence="5 7" id="KW-0103">Bromodomain</keyword>
<dbReference type="PROSITE" id="PS50157">
    <property type="entry name" value="ZINC_FINGER_C2H2_2"/>
    <property type="match status" value="1"/>
</dbReference>
<feature type="domain" description="PHD-type" evidence="12">
    <location>
        <begin position="318"/>
        <end position="368"/>
    </location>
</feature>
<dbReference type="InterPro" id="IPR001487">
    <property type="entry name" value="Bromodomain"/>
</dbReference>
<dbReference type="Pfam" id="PF13831">
    <property type="entry name" value="PHD_2"/>
    <property type="match status" value="1"/>
</dbReference>
<feature type="compositionally biased region" description="Polar residues" evidence="10">
    <location>
        <begin position="104"/>
        <end position="119"/>
    </location>
</feature>
<dbReference type="PROSITE" id="PS50014">
    <property type="entry name" value="BROMODOMAIN_2"/>
    <property type="match status" value="1"/>
</dbReference>
<evidence type="ECO:0000313" key="17">
    <source>
        <dbReference type="Proteomes" id="UP001158576"/>
    </source>
</evidence>
<feature type="coiled-coil region" evidence="9">
    <location>
        <begin position="593"/>
        <end position="627"/>
    </location>
</feature>
<dbReference type="CDD" id="cd15670">
    <property type="entry name" value="ePHD_BRPF"/>
    <property type="match status" value="1"/>
</dbReference>
<dbReference type="InterPro" id="IPR013087">
    <property type="entry name" value="Znf_C2H2_type"/>
</dbReference>
<sequence length="1100" mass="126360">MEDDIKQEADFTLAKKYKGRDLNPDIDVQEYINGIDPDCAVYPYVCPKCGRPYKDEVMLEVHLDSFDHNNPPDDYDPCDLHWKPKKRVERLKDELERESRDSGSETGNNGPSTPKQNARTPGRGPGSHKRRKTTPWSRKRKANFRRGSDVSDTPRTKTRVRVDENGRITTDNLTWAEAQRLVEFEDDNTNKIYRVSIFEDVEVVKSDGTDLPPLQKGPRVPVPETIVEEVDVPKLQNRKISSEYIEYKAEPTENAIEYQMDEEDHVMLEHINELRESDNLKPLSCETFEKFIDAIEKESMWDTGNKPRTSTRDIDDEDVVCCVCNDGECTNTNAILFCDLCNLAVHQECYGVPYIPEGQWLCRRCQFSPSRAVDCVLCPSLNGAFKQTHDNRWCHVVCALWVPEVSFQNPVFLEPIDGFSKVPKARWNLKCYICKKAGACIQCNKNACYTAFHVTCAQQTGLYMEMKVQKSDGINGITSNKVTQTAFCHSHTPKDWSPRPLKSSEKLPKIKNRADQFQAKVDETREAMEGRNTTRTCVNIPYIPSDKLGILRAILSESVTTKVSPLFKQLLTFWNEKRMVRNGVPLIRRLLSVQKTEKDNHATEDDKKKVKEQLRVWQRLRHDLERARLLVEQIKKRERLKAAEIQKWIQLSRVRINPWAYFLKDIVEKLKELDDQSIFYNPVTDDIAPLYSKIITSPMAFATMEQKIAQSKYNCFPAFEYDVSLILRNCMHYNGSATIFYKIAKDLETKIQPMLREARKLAKRYNTVTGNHLLPGEKFDQKEPEVAHVRSILADLRKCLRKVQKNSNTKHSKKTVQKLTADIKIFERRLRTMGVDEFETAPVVKKQPKIEEVEDNDEEAEEKAEPDTKEPEQTTDAGCEEEETQEPETNGEVGESDSDVEEEAEQQDEPSATLEKGESSTPLTEVHENGQEPPEEKEPALKKEFVNGTSKESTDSEMNGFIEEDDSNDSKEEIKSSNKKIDLRNFQPLDTGYPWYPARIINPELTTGEPLLLGDEEIPQPSVDIIKAGNKLNLEGESQHHLVLFFDQKRTWMWLPTNKIALLGKDNKFDNSKLREGKTNAQKKSIMRAYKCALEPLSPD</sequence>
<gene>
    <name evidence="16" type="ORF">OKIOD_LOCUS11426</name>
</gene>
<evidence type="ECO:0000256" key="5">
    <source>
        <dbReference type="ARBA" id="ARBA00023117"/>
    </source>
</evidence>
<evidence type="ECO:0000256" key="7">
    <source>
        <dbReference type="PROSITE-ProRule" id="PRU00035"/>
    </source>
</evidence>
<evidence type="ECO:0000259" key="15">
    <source>
        <dbReference type="PROSITE" id="PS51805"/>
    </source>
</evidence>
<evidence type="ECO:0000256" key="6">
    <source>
        <dbReference type="ARBA" id="ARBA00023242"/>
    </source>
</evidence>
<evidence type="ECO:0000259" key="12">
    <source>
        <dbReference type="PROSITE" id="PS50016"/>
    </source>
</evidence>
<keyword evidence="2" id="KW-0677">Repeat</keyword>
<dbReference type="SMART" id="SM00293">
    <property type="entry name" value="PWWP"/>
    <property type="match status" value="1"/>
</dbReference>
<dbReference type="Proteomes" id="UP001158576">
    <property type="component" value="Chromosome 1"/>
</dbReference>
<feature type="region of interest" description="Disordered" evidence="10">
    <location>
        <begin position="92"/>
        <end position="158"/>
    </location>
</feature>
<dbReference type="Pfam" id="PF13832">
    <property type="entry name" value="zf-HC5HC2H_2"/>
    <property type="match status" value="1"/>
</dbReference>
<dbReference type="PANTHER" id="PTHR13793">
    <property type="entry name" value="PHD FINGER PROTEINS"/>
    <property type="match status" value="1"/>
</dbReference>
<dbReference type="PROSITE" id="PS50812">
    <property type="entry name" value="PWWP"/>
    <property type="match status" value="1"/>
</dbReference>
<reference evidence="16 17" key="1">
    <citation type="submission" date="2021-04" db="EMBL/GenBank/DDBJ databases">
        <authorList>
            <person name="Bliznina A."/>
        </authorList>
    </citation>
    <scope>NUCLEOTIDE SEQUENCE [LARGE SCALE GENOMIC DNA]</scope>
</reference>
<evidence type="ECO:0000256" key="2">
    <source>
        <dbReference type="ARBA" id="ARBA00022737"/>
    </source>
</evidence>
<feature type="domain" description="C2H2-type" evidence="13">
    <location>
        <begin position="44"/>
        <end position="73"/>
    </location>
</feature>
<dbReference type="Gene3D" id="2.30.30.140">
    <property type="match status" value="1"/>
</dbReference>
<organism evidence="16 17">
    <name type="scientific">Oikopleura dioica</name>
    <name type="common">Tunicate</name>
    <dbReference type="NCBI Taxonomy" id="34765"/>
    <lineage>
        <taxon>Eukaryota</taxon>
        <taxon>Metazoa</taxon>
        <taxon>Chordata</taxon>
        <taxon>Tunicata</taxon>
        <taxon>Appendicularia</taxon>
        <taxon>Copelata</taxon>
        <taxon>Oikopleuridae</taxon>
        <taxon>Oikopleura</taxon>
    </lineage>
</organism>
<evidence type="ECO:0000259" key="11">
    <source>
        <dbReference type="PROSITE" id="PS50014"/>
    </source>
</evidence>
<dbReference type="InterPro" id="IPR050701">
    <property type="entry name" value="Histone_Mod_Regulator"/>
</dbReference>
<name>A0ABN7SRQ0_OIKDI</name>
<dbReference type="PROSITE" id="PS01359">
    <property type="entry name" value="ZF_PHD_1"/>
    <property type="match status" value="1"/>
</dbReference>
<evidence type="ECO:0000259" key="13">
    <source>
        <dbReference type="PROSITE" id="PS50157"/>
    </source>
</evidence>
<keyword evidence="3 8" id="KW-0863">Zinc-finger</keyword>
<dbReference type="InterPro" id="IPR001965">
    <property type="entry name" value="Znf_PHD"/>
</dbReference>
<keyword evidence="4" id="KW-0862">Zinc</keyword>
<evidence type="ECO:0000313" key="16">
    <source>
        <dbReference type="EMBL" id="CAG5106053.1"/>
    </source>
</evidence>
<dbReference type="InterPro" id="IPR013083">
    <property type="entry name" value="Znf_RING/FYVE/PHD"/>
</dbReference>
<evidence type="ECO:0000256" key="8">
    <source>
        <dbReference type="PROSITE-ProRule" id="PRU00042"/>
    </source>
</evidence>
<keyword evidence="1" id="KW-0479">Metal-binding</keyword>
<dbReference type="InterPro" id="IPR019787">
    <property type="entry name" value="Znf_PHD-finger"/>
</dbReference>
<protein>
    <submittedName>
        <fullName evidence="16">Oidioi.mRNA.OKI2018_I69.chr1.g2661.t1.cds</fullName>
    </submittedName>
</protein>
<feature type="compositionally biased region" description="Basic and acidic residues" evidence="10">
    <location>
        <begin position="863"/>
        <end position="872"/>
    </location>
</feature>
<keyword evidence="17" id="KW-1185">Reference proteome</keyword>
<feature type="compositionally biased region" description="Basic residues" evidence="10">
    <location>
        <begin position="126"/>
        <end position="144"/>
    </location>
</feature>
<proteinExistence type="predicted"/>
<dbReference type="Gene3D" id="3.30.40.10">
    <property type="entry name" value="Zinc/RING finger domain, C3HC4 (zinc finger)"/>
    <property type="match status" value="2"/>
</dbReference>
<feature type="compositionally biased region" description="Basic and acidic residues" evidence="10">
    <location>
        <begin position="146"/>
        <end position="158"/>
    </location>
</feature>
<evidence type="ECO:0000256" key="4">
    <source>
        <dbReference type="ARBA" id="ARBA00022833"/>
    </source>
</evidence>
<dbReference type="Pfam" id="PF00855">
    <property type="entry name" value="PWWP"/>
    <property type="match status" value="1"/>
</dbReference>
<dbReference type="PROSITE" id="PS00028">
    <property type="entry name" value="ZINC_FINGER_C2H2_1"/>
    <property type="match status" value="1"/>
</dbReference>
<evidence type="ECO:0000256" key="9">
    <source>
        <dbReference type="SAM" id="Coils"/>
    </source>
</evidence>
<dbReference type="InterPro" id="IPR036427">
    <property type="entry name" value="Bromodomain-like_sf"/>
</dbReference>
<evidence type="ECO:0000259" key="14">
    <source>
        <dbReference type="PROSITE" id="PS50812"/>
    </source>
</evidence>
<feature type="region of interest" description="Disordered" evidence="10">
    <location>
        <begin position="846"/>
        <end position="976"/>
    </location>
</feature>